<dbReference type="InterPro" id="IPR001932">
    <property type="entry name" value="PPM-type_phosphatase-like_dom"/>
</dbReference>
<sequence length="137" mass="15473">MEMINHKDVLRALKQALKKTEEAFDLTVDENPELALMGSCVLVTLMKGEDVYVMSVGDSRAVLAQRPDLEESPLESRENGFSLLVPLQLNMEHSTDVEDEVRRINKEHPDDPFAIKNDRVKGYLKVTRAFGAGFLKQ</sequence>
<dbReference type="PANTHER" id="PTHR13832:SF709">
    <property type="entry name" value="PROTEIN PHOSPHATASE 2C 36-RELATED"/>
    <property type="match status" value="1"/>
</dbReference>
<protein>
    <recommendedName>
        <fullName evidence="2">PPM-type phosphatase domain-containing protein</fullName>
    </recommendedName>
</protein>
<proteinExistence type="predicted"/>
<dbReference type="Pfam" id="PF00481">
    <property type="entry name" value="PP2C"/>
    <property type="match status" value="1"/>
</dbReference>
<accession>A0ABQ7M630</accession>
<evidence type="ECO:0000256" key="1">
    <source>
        <dbReference type="SAM" id="Coils"/>
    </source>
</evidence>
<feature type="non-terminal residue" evidence="3">
    <location>
        <position position="137"/>
    </location>
</feature>
<feature type="coiled-coil region" evidence="1">
    <location>
        <begin position="3"/>
        <end position="30"/>
    </location>
</feature>
<gene>
    <name evidence="3" type="primary">A06p041530.1_BraROA</name>
    <name evidence="3" type="ORF">IGI04_024211</name>
</gene>
<organism evidence="3 4">
    <name type="scientific">Brassica rapa subsp. trilocularis</name>
    <dbReference type="NCBI Taxonomy" id="1813537"/>
    <lineage>
        <taxon>Eukaryota</taxon>
        <taxon>Viridiplantae</taxon>
        <taxon>Streptophyta</taxon>
        <taxon>Embryophyta</taxon>
        <taxon>Tracheophyta</taxon>
        <taxon>Spermatophyta</taxon>
        <taxon>Magnoliopsida</taxon>
        <taxon>eudicotyledons</taxon>
        <taxon>Gunneridae</taxon>
        <taxon>Pentapetalae</taxon>
        <taxon>rosids</taxon>
        <taxon>malvids</taxon>
        <taxon>Brassicales</taxon>
        <taxon>Brassicaceae</taxon>
        <taxon>Brassiceae</taxon>
        <taxon>Brassica</taxon>
    </lineage>
</organism>
<keyword evidence="4" id="KW-1185">Reference proteome</keyword>
<evidence type="ECO:0000259" key="2">
    <source>
        <dbReference type="PROSITE" id="PS51746"/>
    </source>
</evidence>
<dbReference type="PROSITE" id="PS51746">
    <property type="entry name" value="PPM_2"/>
    <property type="match status" value="1"/>
</dbReference>
<dbReference type="EMBL" id="JADBGQ010000006">
    <property type="protein sequence ID" value="KAG5394248.1"/>
    <property type="molecule type" value="Genomic_DNA"/>
</dbReference>
<dbReference type="Gene3D" id="3.60.40.10">
    <property type="entry name" value="PPM-type phosphatase domain"/>
    <property type="match status" value="1"/>
</dbReference>
<dbReference type="InterPro" id="IPR015655">
    <property type="entry name" value="PP2C"/>
</dbReference>
<dbReference type="InterPro" id="IPR036457">
    <property type="entry name" value="PPM-type-like_dom_sf"/>
</dbReference>
<feature type="domain" description="PPM-type phosphatase" evidence="2">
    <location>
        <begin position="1"/>
        <end position="137"/>
    </location>
</feature>
<name>A0ABQ7M630_BRACM</name>
<keyword evidence="1" id="KW-0175">Coiled coil</keyword>
<dbReference type="Proteomes" id="UP000823674">
    <property type="component" value="Chromosome A06"/>
</dbReference>
<evidence type="ECO:0000313" key="3">
    <source>
        <dbReference type="EMBL" id="KAG5394248.1"/>
    </source>
</evidence>
<evidence type="ECO:0000313" key="4">
    <source>
        <dbReference type="Proteomes" id="UP000823674"/>
    </source>
</evidence>
<reference evidence="3 4" key="1">
    <citation type="submission" date="2021-03" db="EMBL/GenBank/DDBJ databases">
        <authorList>
            <person name="King G.J."/>
            <person name="Bancroft I."/>
            <person name="Baten A."/>
            <person name="Bloomfield J."/>
            <person name="Borpatragohain P."/>
            <person name="He Z."/>
            <person name="Irish N."/>
            <person name="Irwin J."/>
            <person name="Liu K."/>
            <person name="Mauleon R.P."/>
            <person name="Moore J."/>
            <person name="Morris R."/>
            <person name="Ostergaard L."/>
            <person name="Wang B."/>
            <person name="Wells R."/>
        </authorList>
    </citation>
    <scope>NUCLEOTIDE SEQUENCE [LARGE SCALE GENOMIC DNA]</scope>
    <source>
        <strain evidence="3">R-o-18</strain>
        <tissue evidence="3">Leaf</tissue>
    </source>
</reference>
<dbReference type="CDD" id="cd00143">
    <property type="entry name" value="PP2Cc"/>
    <property type="match status" value="1"/>
</dbReference>
<dbReference type="SUPFAM" id="SSF81606">
    <property type="entry name" value="PP2C-like"/>
    <property type="match status" value="1"/>
</dbReference>
<dbReference type="PANTHER" id="PTHR13832">
    <property type="entry name" value="PROTEIN PHOSPHATASE 2C"/>
    <property type="match status" value="1"/>
</dbReference>
<comment type="caution">
    <text evidence="3">The sequence shown here is derived from an EMBL/GenBank/DDBJ whole genome shotgun (WGS) entry which is preliminary data.</text>
</comment>